<comment type="similarity">
    <text evidence="3">Belongs to the multi antimicrobial extrusion (MATE) (TC 2.A.66.1) family.</text>
</comment>
<name>A0ABS9R9K2_9FIRM</name>
<keyword evidence="15" id="KW-1185">Reference proteome</keyword>
<sequence length="442" mass="48712">MFTNQDLKKMILPLFMEQLLVMLVGLADTFIISFAGEAAVSGVSLVNMFNTVFIYLFTALASGGAVVISQYIGRKDSTHAGMSASQLLMFSTLFSIVISLCILINARSILSLLFGNVEPAVMASCMTYLRISIYSYPALAVYNAGAAVYRSFGKTKKTMYISIGSNIINVIGNCIGIFVLHAGVAGVAYPSLLARIFSAVVITIMCFDKKNMVYYQIKWIISWHKDLLKRILSIAIPNGIESGIFQLVKVALNSIVALFGTYQIAANGVAQSIWSLAALTGISMSPVFITVIGRVMGDHDVVQAEMYFKKLLKITIIISIIWNVLILLAMPLILHFYALTEETKQLVFLLVLIHNVCNAFVFPFSGPLSDGLRATGDVKFTMIVSICSTIFGRFIFSYILGIVCNLGVIGIALAMCLDWVIRGCLFYYRFRSKKWQSFRVIS</sequence>
<feature type="transmembrane region" description="Helical" evidence="13">
    <location>
        <begin position="247"/>
        <end position="266"/>
    </location>
</feature>
<dbReference type="NCBIfam" id="TIGR00797">
    <property type="entry name" value="matE"/>
    <property type="match status" value="1"/>
</dbReference>
<dbReference type="Proteomes" id="UP001202402">
    <property type="component" value="Unassembled WGS sequence"/>
</dbReference>
<comment type="caution">
    <text evidence="14">The sequence shown here is derived from an EMBL/GenBank/DDBJ whole genome shotgun (WGS) entry which is preliminary data.</text>
</comment>
<evidence type="ECO:0000256" key="5">
    <source>
        <dbReference type="ARBA" id="ARBA00022448"/>
    </source>
</evidence>
<keyword evidence="8 13" id="KW-0812">Transmembrane</keyword>
<feature type="transmembrane region" description="Helical" evidence="13">
    <location>
        <begin position="406"/>
        <end position="428"/>
    </location>
</feature>
<feature type="transmembrane region" description="Helical" evidence="13">
    <location>
        <begin position="159"/>
        <end position="181"/>
    </location>
</feature>
<comment type="function">
    <text evidence="1">Multidrug efflux pump.</text>
</comment>
<evidence type="ECO:0000256" key="12">
    <source>
        <dbReference type="ARBA" id="ARBA00031636"/>
    </source>
</evidence>
<keyword evidence="11 13" id="KW-0472">Membrane</keyword>
<feature type="transmembrane region" description="Helical" evidence="13">
    <location>
        <begin position="314"/>
        <end position="334"/>
    </location>
</feature>
<evidence type="ECO:0000256" key="11">
    <source>
        <dbReference type="ARBA" id="ARBA00023136"/>
    </source>
</evidence>
<feature type="transmembrane region" description="Helical" evidence="13">
    <location>
        <begin position="93"/>
        <end position="114"/>
    </location>
</feature>
<evidence type="ECO:0000256" key="2">
    <source>
        <dbReference type="ARBA" id="ARBA00004651"/>
    </source>
</evidence>
<dbReference type="EMBL" id="JAKVPQ010000012">
    <property type="protein sequence ID" value="MCH4286299.1"/>
    <property type="molecule type" value="Genomic_DNA"/>
</dbReference>
<feature type="transmembrane region" description="Helical" evidence="13">
    <location>
        <begin position="346"/>
        <end position="368"/>
    </location>
</feature>
<comment type="subcellular location">
    <subcellularLocation>
        <location evidence="2">Cell membrane</location>
        <topology evidence="2">Multi-pass membrane protein</topology>
    </subcellularLocation>
</comment>
<keyword evidence="10" id="KW-0406">Ion transport</keyword>
<evidence type="ECO:0000256" key="9">
    <source>
        <dbReference type="ARBA" id="ARBA00022989"/>
    </source>
</evidence>
<evidence type="ECO:0000256" key="6">
    <source>
        <dbReference type="ARBA" id="ARBA00022449"/>
    </source>
</evidence>
<gene>
    <name evidence="14" type="ORF">LQE99_14330</name>
</gene>
<reference evidence="14 15" key="1">
    <citation type="submission" date="2022-02" db="EMBL/GenBank/DDBJ databases">
        <title>Genome of Erysipelotrichaceae sp. nov. NSJ-176 isolated from human feces.</title>
        <authorList>
            <person name="Abdugheni R."/>
        </authorList>
    </citation>
    <scope>NUCLEOTIDE SEQUENCE [LARGE SCALE GENOMIC DNA]</scope>
    <source>
        <strain evidence="14 15">NSJ-176</strain>
    </source>
</reference>
<feature type="transmembrane region" description="Helical" evidence="13">
    <location>
        <begin position="272"/>
        <end position="293"/>
    </location>
</feature>
<organism evidence="14 15">
    <name type="scientific">Amedibacillus hominis</name>
    <dbReference type="NCBI Taxonomy" id="2897776"/>
    <lineage>
        <taxon>Bacteria</taxon>
        <taxon>Bacillati</taxon>
        <taxon>Bacillota</taxon>
        <taxon>Erysipelotrichia</taxon>
        <taxon>Erysipelotrichales</taxon>
        <taxon>Erysipelotrichaceae</taxon>
        <taxon>Amedibacillus</taxon>
    </lineage>
</organism>
<keyword evidence="7" id="KW-1003">Cell membrane</keyword>
<evidence type="ECO:0000256" key="4">
    <source>
        <dbReference type="ARBA" id="ARBA00020268"/>
    </source>
</evidence>
<dbReference type="PANTHER" id="PTHR43298">
    <property type="entry name" value="MULTIDRUG RESISTANCE PROTEIN NORM-RELATED"/>
    <property type="match status" value="1"/>
</dbReference>
<evidence type="ECO:0000256" key="3">
    <source>
        <dbReference type="ARBA" id="ARBA00010199"/>
    </source>
</evidence>
<evidence type="ECO:0000313" key="15">
    <source>
        <dbReference type="Proteomes" id="UP001202402"/>
    </source>
</evidence>
<feature type="transmembrane region" description="Helical" evidence="13">
    <location>
        <begin position="52"/>
        <end position="72"/>
    </location>
</feature>
<protein>
    <recommendedName>
        <fullName evidence="4">Probable multidrug resistance protein NorM</fullName>
    </recommendedName>
    <alternativeName>
        <fullName evidence="12">Multidrug-efflux transporter</fullName>
    </alternativeName>
</protein>
<keyword evidence="9 13" id="KW-1133">Transmembrane helix</keyword>
<evidence type="ECO:0000256" key="1">
    <source>
        <dbReference type="ARBA" id="ARBA00003408"/>
    </source>
</evidence>
<keyword evidence="5" id="KW-0813">Transport</keyword>
<proteinExistence type="inferred from homology"/>
<dbReference type="Pfam" id="PF01554">
    <property type="entry name" value="MatE"/>
    <property type="match status" value="2"/>
</dbReference>
<feature type="transmembrane region" description="Helical" evidence="13">
    <location>
        <begin position="380"/>
        <end position="400"/>
    </location>
</feature>
<evidence type="ECO:0000256" key="10">
    <source>
        <dbReference type="ARBA" id="ARBA00023065"/>
    </source>
</evidence>
<dbReference type="InterPro" id="IPR048279">
    <property type="entry name" value="MdtK-like"/>
</dbReference>
<evidence type="ECO:0000313" key="14">
    <source>
        <dbReference type="EMBL" id="MCH4286299.1"/>
    </source>
</evidence>
<dbReference type="PANTHER" id="PTHR43298:SF2">
    <property type="entry name" value="FMN_FAD EXPORTER YEEO-RELATED"/>
    <property type="match status" value="1"/>
</dbReference>
<dbReference type="InterPro" id="IPR002528">
    <property type="entry name" value="MATE_fam"/>
</dbReference>
<evidence type="ECO:0000256" key="7">
    <source>
        <dbReference type="ARBA" id="ARBA00022475"/>
    </source>
</evidence>
<feature type="transmembrane region" description="Helical" evidence="13">
    <location>
        <begin position="134"/>
        <end position="152"/>
    </location>
</feature>
<keyword evidence="6" id="KW-0050">Antiport</keyword>
<dbReference type="PIRSF" id="PIRSF006603">
    <property type="entry name" value="DinF"/>
    <property type="match status" value="1"/>
</dbReference>
<evidence type="ECO:0000256" key="8">
    <source>
        <dbReference type="ARBA" id="ARBA00022692"/>
    </source>
</evidence>
<feature type="transmembrane region" description="Helical" evidence="13">
    <location>
        <begin position="20"/>
        <end position="40"/>
    </location>
</feature>
<dbReference type="InterPro" id="IPR050222">
    <property type="entry name" value="MATE_MdtK"/>
</dbReference>
<accession>A0ABS9R9K2</accession>
<evidence type="ECO:0000256" key="13">
    <source>
        <dbReference type="SAM" id="Phobius"/>
    </source>
</evidence>
<feature type="transmembrane region" description="Helical" evidence="13">
    <location>
        <begin position="187"/>
        <end position="207"/>
    </location>
</feature>
<dbReference type="RefSeq" id="WP_240607507.1">
    <property type="nucleotide sequence ID" value="NZ_JAKVPQ010000012.1"/>
</dbReference>